<keyword evidence="4" id="KW-0372">Hormone</keyword>
<keyword evidence="5 7" id="KW-1015">Disulfide bond</keyword>
<evidence type="ECO:0000256" key="5">
    <source>
        <dbReference type="ARBA" id="ARBA00023157"/>
    </source>
</evidence>
<dbReference type="PRINTS" id="PR00550">
    <property type="entry name" value="HYPRGLYCEMIC"/>
</dbReference>
<reference evidence="9" key="1">
    <citation type="submission" date="2018-07" db="EMBL/GenBank/DDBJ databases">
        <title>Structural and molecular specialization of the internal root-like structure, interna, in the parasitic barnacle (Rhizocephala), Sacculina yatsui.</title>
        <authorList>
            <person name="Wong Y.H."/>
            <person name="Oguro-Okano M."/>
            <person name="Okano K."/>
        </authorList>
    </citation>
    <scope>NUCLEOTIDE SEQUENCE</scope>
</reference>
<dbReference type="InterPro" id="IPR001166">
    <property type="entry name" value="Hyperglycemic"/>
</dbReference>
<protein>
    <submittedName>
        <fullName evidence="9">Crustacean hyperglycemic hormone form C</fullName>
    </submittedName>
    <submittedName>
        <fullName evidence="8">Ion transport peptide</fullName>
    </submittedName>
</protein>
<dbReference type="OrthoDB" id="6330469at2759"/>
<dbReference type="GO" id="GO:0007623">
    <property type="term" value="P:circadian rhythm"/>
    <property type="evidence" value="ECO:0007669"/>
    <property type="project" value="TreeGrafter"/>
</dbReference>
<keyword evidence="10" id="KW-1185">Reference proteome</keyword>
<dbReference type="PROSITE" id="PS01250">
    <property type="entry name" value="CHH_MIH_GIH"/>
    <property type="match status" value="1"/>
</dbReference>
<keyword evidence="3" id="KW-0964">Secreted</keyword>
<feature type="disulfide bond" evidence="7">
    <location>
        <begin position="76"/>
        <end position="102"/>
    </location>
</feature>
<evidence type="ECO:0000313" key="9">
    <source>
        <dbReference type="EMBL" id="QBQ04010.1"/>
    </source>
</evidence>
<gene>
    <name evidence="8" type="primary">ITP_1</name>
    <name evidence="8" type="ORF">FJT64_018665</name>
</gene>
<dbReference type="AlphaFoldDB" id="A0A482KEQ3"/>
<dbReference type="Proteomes" id="UP000440578">
    <property type="component" value="Unassembled WGS sequence"/>
</dbReference>
<dbReference type="SUPFAM" id="SSF81778">
    <property type="entry name" value="Crustacean CHH/MIH/GIH neurohormone"/>
    <property type="match status" value="1"/>
</dbReference>
<evidence type="ECO:0000256" key="4">
    <source>
        <dbReference type="ARBA" id="ARBA00022702"/>
    </source>
</evidence>
<feature type="disulfide bond" evidence="7">
    <location>
        <begin position="73"/>
        <end position="89"/>
    </location>
</feature>
<evidence type="ECO:0000256" key="6">
    <source>
        <dbReference type="ARBA" id="ARBA00023320"/>
    </source>
</evidence>
<dbReference type="PANTHER" id="PTHR35981">
    <property type="entry name" value="ION TRANSPORT PEPTIDE, ISOFORM C"/>
    <property type="match status" value="1"/>
</dbReference>
<dbReference type="GO" id="GO:0005576">
    <property type="term" value="C:extracellular region"/>
    <property type="evidence" value="ECO:0007669"/>
    <property type="project" value="UniProtKB-SubCell"/>
</dbReference>
<evidence type="ECO:0000256" key="2">
    <source>
        <dbReference type="ARBA" id="ARBA00005447"/>
    </source>
</evidence>
<dbReference type="Pfam" id="PF01147">
    <property type="entry name" value="Crust_neurohorm"/>
    <property type="match status" value="1"/>
</dbReference>
<organism evidence="9">
    <name type="scientific">Amphibalanus amphitrite</name>
    <name type="common">Striped barnacle</name>
    <name type="synonym">Balanus amphitrite</name>
    <dbReference type="NCBI Taxonomy" id="1232801"/>
    <lineage>
        <taxon>Eukaryota</taxon>
        <taxon>Metazoa</taxon>
        <taxon>Ecdysozoa</taxon>
        <taxon>Arthropoda</taxon>
        <taxon>Crustacea</taxon>
        <taxon>Multicrustacea</taxon>
        <taxon>Cirripedia</taxon>
        <taxon>Thoracica</taxon>
        <taxon>Thoracicalcarea</taxon>
        <taxon>Balanomorpha</taxon>
        <taxon>Balanoidea</taxon>
        <taxon>Balanidae</taxon>
        <taxon>Amphibalaninae</taxon>
        <taxon>Amphibalanus</taxon>
    </lineage>
</organism>
<dbReference type="InterPro" id="IPR035957">
    <property type="entry name" value="Crust_neurohorm_sf"/>
</dbReference>
<keyword evidence="6" id="KW-0527">Neuropeptide</keyword>
<dbReference type="GO" id="GO:0007218">
    <property type="term" value="P:neuropeptide signaling pathway"/>
    <property type="evidence" value="ECO:0007669"/>
    <property type="project" value="UniProtKB-KW"/>
</dbReference>
<evidence type="ECO:0000256" key="3">
    <source>
        <dbReference type="ARBA" id="ARBA00022525"/>
    </source>
</evidence>
<dbReference type="Gene3D" id="1.10.2010.10">
    <property type="entry name" value="Crustacean CHH/MIH/GIH neurohormone"/>
    <property type="match status" value="1"/>
</dbReference>
<feature type="disulfide bond" evidence="7">
    <location>
        <begin position="57"/>
        <end position="93"/>
    </location>
</feature>
<dbReference type="InterPro" id="IPR031098">
    <property type="entry name" value="Crust_neurohorm"/>
</dbReference>
<accession>A0A482KEQ3</accession>
<comment type="similarity">
    <text evidence="2">Belongs to the arthropod CHH/MIH/GIH/VIH hormone family.</text>
</comment>
<dbReference type="EMBL" id="VIIS01000319">
    <property type="protein sequence ID" value="KAF0310330.1"/>
    <property type="molecule type" value="Genomic_DNA"/>
</dbReference>
<evidence type="ECO:0000313" key="10">
    <source>
        <dbReference type="Proteomes" id="UP000440578"/>
    </source>
</evidence>
<dbReference type="GO" id="GO:0005184">
    <property type="term" value="F:neuropeptide hormone activity"/>
    <property type="evidence" value="ECO:0007669"/>
    <property type="project" value="InterPro"/>
</dbReference>
<sequence>MSLTRLPQLPAGRAALLGCTLVYLLALCATGGHGLTVPDAGEWRQAQSKRSFAELRCRGVFDIVVFRELNGVCQECFTIYKEPELYGLCRSECFSTQYFQGCLQALLRTEEAEKFESYIRRTSGRK</sequence>
<dbReference type="InterPro" id="IPR018251">
    <property type="entry name" value="Crust_neurhormone_CS"/>
</dbReference>
<proteinExistence type="evidence at transcript level"/>
<evidence type="ECO:0000313" key="8">
    <source>
        <dbReference type="EMBL" id="KAF0310330.1"/>
    </source>
</evidence>
<dbReference type="EMBL" id="MH580775">
    <property type="protein sequence ID" value="QBQ04010.1"/>
    <property type="molecule type" value="mRNA"/>
</dbReference>
<comment type="subcellular location">
    <subcellularLocation>
        <location evidence="1">Secreted</location>
    </subcellularLocation>
</comment>
<reference evidence="8 10" key="2">
    <citation type="submission" date="2019-07" db="EMBL/GenBank/DDBJ databases">
        <title>Draft genome assembly of a fouling barnacle, Amphibalanus amphitrite (Darwin, 1854): The first reference genome for Thecostraca.</title>
        <authorList>
            <person name="Kim W."/>
        </authorList>
    </citation>
    <scope>NUCLEOTIDE SEQUENCE [LARGE SCALE GENOMIC DNA]</scope>
    <source>
        <strain evidence="8">SNU_AA5</strain>
        <tissue evidence="8">Soma without cirri and trophi</tissue>
    </source>
</reference>
<name>A0A482KEQ3_AMPAM</name>
<dbReference type="PANTHER" id="PTHR35981:SF2">
    <property type="entry name" value="ION TRANSPORT PEPTIDE, ISOFORM C"/>
    <property type="match status" value="1"/>
</dbReference>
<evidence type="ECO:0000256" key="1">
    <source>
        <dbReference type="ARBA" id="ARBA00004613"/>
    </source>
</evidence>
<evidence type="ECO:0000256" key="7">
    <source>
        <dbReference type="PIRSR" id="PIRSR631098-51"/>
    </source>
</evidence>